<dbReference type="AlphaFoldDB" id="A0A9W8NP08"/>
<keyword evidence="2" id="KW-1185">Reference proteome</keyword>
<proteinExistence type="predicted"/>
<dbReference type="EMBL" id="JANPWZ010000021">
    <property type="protein sequence ID" value="KAJ3580235.1"/>
    <property type="molecule type" value="Genomic_DNA"/>
</dbReference>
<name>A0A9W8NP08_9PEZI</name>
<dbReference type="VEuPathDB" id="FungiDB:F4678DRAFT_483187"/>
<reference evidence="1" key="1">
    <citation type="submission" date="2022-07" db="EMBL/GenBank/DDBJ databases">
        <title>Genome Sequence of Xylaria arbuscula.</title>
        <authorList>
            <person name="Buettner E."/>
        </authorList>
    </citation>
    <scope>NUCLEOTIDE SEQUENCE</scope>
    <source>
        <strain evidence="1">VT107</strain>
    </source>
</reference>
<comment type="caution">
    <text evidence="1">The sequence shown here is derived from an EMBL/GenBank/DDBJ whole genome shotgun (WGS) entry which is preliminary data.</text>
</comment>
<organism evidence="1 2">
    <name type="scientific">Xylaria arbuscula</name>
    <dbReference type="NCBI Taxonomy" id="114810"/>
    <lineage>
        <taxon>Eukaryota</taxon>
        <taxon>Fungi</taxon>
        <taxon>Dikarya</taxon>
        <taxon>Ascomycota</taxon>
        <taxon>Pezizomycotina</taxon>
        <taxon>Sordariomycetes</taxon>
        <taxon>Xylariomycetidae</taxon>
        <taxon>Xylariales</taxon>
        <taxon>Xylariaceae</taxon>
        <taxon>Xylaria</taxon>
    </lineage>
</organism>
<protein>
    <submittedName>
        <fullName evidence="1">Uncharacterized protein</fullName>
    </submittedName>
</protein>
<gene>
    <name evidence="1" type="ORF">NPX13_g338</name>
</gene>
<sequence>MDFFSQHLRKATKSFIKSDPSSLPEILAIFIGGSRIYKQHMDPSIESKTETRDYDSVVVVPTKHDIYYLLNDPERRQMFTKLMGIAKEDKIYLRMPSPSSVLWAEFDAVGYTGYGENGDERSVKILNLIDIFCKETINLLSSKDRRVYNAVGPMGLRSLCVQTTTISNHLVIQHAQWVYSSSPREGDNNIYAAFGYMVDMLLTSAVVYGQEAYGGKVKQAIARRYFAKSKSYPTLDSFCRNSRFQPRYKDWLSRELASLYPEFKADISAPNVSSSGSGNGKWQVLFGATCSTKPVTSPGQVSFSAKTVSNETMSEFNDGRITRLYEDTSIFSLTSASYRAVTNQGVEILVKKTSSAKDEMHGAELAARYFPRIMKPRIAAKGELVYPLFRGISKSDLRLSYIHSEYEDQDMAQRLLHAEIVSAEDTLRAYRKSLSLVDGPPRSKLHQFFYDRLVDNSWMKLHYREGVKLRGVEQAISFDQLLMLRWRINGQGYGSLRDAFNYARDVLAPESPDLEACSVVFGLGRGNLMLSEAFKKKGGASEIHFTDLGASVFHPVMLDLATPLYADTMFESLFRNMLGDELHRGVRYSIAEGEIVVHLSRRVDVLTQSILRIKKHYLIEPICKEVQSLGRNLGDHVPLLAVGLFLCATVSRNFVNDPIAFVENFALGLSFLSARSFGDIDSCFQRVGFN</sequence>
<accession>A0A9W8NP08</accession>
<dbReference type="Proteomes" id="UP001148614">
    <property type="component" value="Unassembled WGS sequence"/>
</dbReference>
<evidence type="ECO:0000313" key="1">
    <source>
        <dbReference type="EMBL" id="KAJ3580235.1"/>
    </source>
</evidence>
<evidence type="ECO:0000313" key="2">
    <source>
        <dbReference type="Proteomes" id="UP001148614"/>
    </source>
</evidence>